<dbReference type="Gene3D" id="3.40.50.720">
    <property type="entry name" value="NAD(P)-binding Rossmann-like Domain"/>
    <property type="match status" value="1"/>
</dbReference>
<dbReference type="Gene3D" id="3.40.50.10860">
    <property type="entry name" value="Leucine Dehydrogenase, chain A, domain 1"/>
    <property type="match status" value="1"/>
</dbReference>
<evidence type="ECO:0000259" key="4">
    <source>
        <dbReference type="Pfam" id="PF18317"/>
    </source>
</evidence>
<evidence type="ECO:0000259" key="3">
    <source>
        <dbReference type="Pfam" id="PF08501"/>
    </source>
</evidence>
<dbReference type="PANTHER" id="PTHR21089">
    <property type="entry name" value="SHIKIMATE DEHYDROGENASE"/>
    <property type="match status" value="1"/>
</dbReference>
<dbReference type="InterPro" id="IPR036291">
    <property type="entry name" value="NAD(P)-bd_dom_sf"/>
</dbReference>
<keyword evidence="6" id="KW-1185">Reference proteome</keyword>
<sequence>MNKYCLIGYPIEHSLSPKMHNKWFHRYGIHAHYKLEEVRPRELETKIRYLTKNYSGFNVTYPLKKEITPYLDWISREAKDLKSVNTVTVEEGKLLGYNTDVFGIKQVIGKIQNDHCYILGNGNMAKTVIHSINSRDITVVCRDIDKAKRDLEKDHINYITYHEFKEHQISHKLIINTLPLTLDIGEILLGKYENTLLDCNYKVRNNYNIRVYLDGLEILIHQGAEAFRIWTGKTPVVDGILD</sequence>
<dbReference type="GO" id="GO:0009423">
    <property type="term" value="P:chorismate biosynthetic process"/>
    <property type="evidence" value="ECO:0007669"/>
    <property type="project" value="TreeGrafter"/>
</dbReference>
<gene>
    <name evidence="5" type="ORF">HYG86_15610</name>
</gene>
<dbReference type="GO" id="GO:0009073">
    <property type="term" value="P:aromatic amino acid family biosynthetic process"/>
    <property type="evidence" value="ECO:0007669"/>
    <property type="project" value="UniProtKB-KW"/>
</dbReference>
<dbReference type="GO" id="GO:0019632">
    <property type="term" value="P:shikimate metabolic process"/>
    <property type="evidence" value="ECO:0007669"/>
    <property type="project" value="TreeGrafter"/>
</dbReference>
<dbReference type="PANTHER" id="PTHR21089:SF1">
    <property type="entry name" value="BIFUNCTIONAL 3-DEHYDROQUINATE DEHYDRATASE_SHIKIMATE DEHYDROGENASE, CHLOROPLASTIC"/>
    <property type="match status" value="1"/>
</dbReference>
<dbReference type="InterPro" id="IPR013708">
    <property type="entry name" value="Shikimate_DH-bd_N"/>
</dbReference>
<feature type="domain" description="SDH C-terminal" evidence="4">
    <location>
        <begin position="215"/>
        <end position="235"/>
    </location>
</feature>
<dbReference type="EMBL" id="CP058559">
    <property type="protein sequence ID" value="QNO16732.1"/>
    <property type="molecule type" value="Genomic_DNA"/>
</dbReference>
<dbReference type="RefSeq" id="WP_213169329.1">
    <property type="nucleotide sequence ID" value="NZ_CP058559.1"/>
</dbReference>
<dbReference type="AlphaFoldDB" id="A0A7G9WDH0"/>
<dbReference type="SUPFAM" id="SSF53223">
    <property type="entry name" value="Aminoacid dehydrogenase-like, N-terminal domain"/>
    <property type="match status" value="1"/>
</dbReference>
<dbReference type="InterPro" id="IPR046346">
    <property type="entry name" value="Aminoacid_DH-like_N_sf"/>
</dbReference>
<dbReference type="GO" id="GO:0050661">
    <property type="term" value="F:NADP binding"/>
    <property type="evidence" value="ECO:0007669"/>
    <property type="project" value="TreeGrafter"/>
</dbReference>
<dbReference type="SUPFAM" id="SSF51735">
    <property type="entry name" value="NAD(P)-binding Rossmann-fold domains"/>
    <property type="match status" value="1"/>
</dbReference>
<dbReference type="Pfam" id="PF18317">
    <property type="entry name" value="SDH_C"/>
    <property type="match status" value="1"/>
</dbReference>
<dbReference type="Pfam" id="PF08501">
    <property type="entry name" value="Shikimate_dh_N"/>
    <property type="match status" value="1"/>
</dbReference>
<evidence type="ECO:0000313" key="6">
    <source>
        <dbReference type="Proteomes" id="UP000516160"/>
    </source>
</evidence>
<reference evidence="5 6" key="1">
    <citation type="submission" date="2020-07" db="EMBL/GenBank/DDBJ databases">
        <title>Alkalicella. sp. LB2 genome.</title>
        <authorList>
            <person name="Postec A."/>
            <person name="Quemeneur M."/>
        </authorList>
    </citation>
    <scope>NUCLEOTIDE SEQUENCE [LARGE SCALE GENOMIC DNA]</scope>
    <source>
        <strain evidence="5 6">LB2</strain>
    </source>
</reference>
<keyword evidence="2" id="KW-0028">Amino-acid biosynthesis</keyword>
<accession>A0A7G9WDH0</accession>
<dbReference type="InterPro" id="IPR022893">
    <property type="entry name" value="Shikimate_DH_fam"/>
</dbReference>
<evidence type="ECO:0000313" key="5">
    <source>
        <dbReference type="EMBL" id="QNO16732.1"/>
    </source>
</evidence>
<protein>
    <submittedName>
        <fullName evidence="5">Shikimate dehydrogenase</fullName>
    </submittedName>
</protein>
<dbReference type="GO" id="GO:0005829">
    <property type="term" value="C:cytosol"/>
    <property type="evidence" value="ECO:0007669"/>
    <property type="project" value="TreeGrafter"/>
</dbReference>
<keyword evidence="2" id="KW-0057">Aromatic amino acid biosynthesis</keyword>
<dbReference type="GO" id="GO:0004764">
    <property type="term" value="F:shikimate 3-dehydrogenase (NADP+) activity"/>
    <property type="evidence" value="ECO:0007669"/>
    <property type="project" value="InterPro"/>
</dbReference>
<evidence type="ECO:0000256" key="2">
    <source>
        <dbReference type="ARBA" id="ARBA00023141"/>
    </source>
</evidence>
<dbReference type="KEGG" id="acae:HYG86_15610"/>
<comment type="pathway">
    <text evidence="1">Metabolic intermediate biosynthesis; chorismate biosynthesis; chorismate from D-erythrose 4-phosphate and phosphoenolpyruvate: step 4/7.</text>
</comment>
<dbReference type="InterPro" id="IPR041121">
    <property type="entry name" value="SDH_C"/>
</dbReference>
<evidence type="ECO:0000256" key="1">
    <source>
        <dbReference type="ARBA" id="ARBA00004871"/>
    </source>
</evidence>
<dbReference type="Proteomes" id="UP000516160">
    <property type="component" value="Chromosome"/>
</dbReference>
<organism evidence="5 6">
    <name type="scientific">Alkalicella caledoniensis</name>
    <dbReference type="NCBI Taxonomy" id="2731377"/>
    <lineage>
        <taxon>Bacteria</taxon>
        <taxon>Bacillati</taxon>
        <taxon>Bacillota</taxon>
        <taxon>Clostridia</taxon>
        <taxon>Eubacteriales</taxon>
        <taxon>Proteinivoracaceae</taxon>
        <taxon>Alkalicella</taxon>
    </lineage>
</organism>
<feature type="domain" description="Shikimate dehydrogenase substrate binding N-terminal" evidence="3">
    <location>
        <begin position="6"/>
        <end position="87"/>
    </location>
</feature>
<proteinExistence type="predicted"/>
<name>A0A7G9WDH0_ALKCA</name>